<proteinExistence type="predicted"/>
<feature type="domain" description="Beta-ketoacyl-[acyl-carrier-protein] synthase III C-terminal" evidence="3">
    <location>
        <begin position="237"/>
        <end position="325"/>
    </location>
</feature>
<dbReference type="EC" id="2.3.1.180" evidence="5"/>
<evidence type="ECO:0000313" key="5">
    <source>
        <dbReference type="EMBL" id="NLR68998.1"/>
    </source>
</evidence>
<keyword evidence="2 5" id="KW-0012">Acyltransferase</keyword>
<comment type="caution">
    <text evidence="5">The sequence shown here is derived from an EMBL/GenBank/DDBJ whole genome shotgun (WGS) entry which is preliminary data.</text>
</comment>
<feature type="domain" description="Beta-ketoacyl-[acyl-carrier-protein] synthase III N-terminal" evidence="4">
    <location>
        <begin position="106"/>
        <end position="187"/>
    </location>
</feature>
<dbReference type="Proteomes" id="UP000570474">
    <property type="component" value="Unassembled WGS sequence"/>
</dbReference>
<dbReference type="NCBIfam" id="NF006829">
    <property type="entry name" value="PRK09352.1"/>
    <property type="match status" value="1"/>
</dbReference>
<reference evidence="5 6" key="1">
    <citation type="submission" date="2020-04" db="EMBL/GenBank/DDBJ databases">
        <authorList>
            <person name="Yin C."/>
        </authorList>
    </citation>
    <scope>NUCLEOTIDE SEQUENCE [LARGE SCALE GENOMIC DNA]</scope>
    <source>
        <strain evidence="5 6">Ae27</strain>
    </source>
</reference>
<dbReference type="GO" id="GO:0044550">
    <property type="term" value="P:secondary metabolite biosynthetic process"/>
    <property type="evidence" value="ECO:0007669"/>
    <property type="project" value="TreeGrafter"/>
</dbReference>
<evidence type="ECO:0000256" key="2">
    <source>
        <dbReference type="ARBA" id="ARBA00023315"/>
    </source>
</evidence>
<dbReference type="Pfam" id="PF08545">
    <property type="entry name" value="ACP_syn_III"/>
    <property type="match status" value="1"/>
</dbReference>
<evidence type="ECO:0000313" key="6">
    <source>
        <dbReference type="Proteomes" id="UP000570474"/>
    </source>
</evidence>
<dbReference type="InterPro" id="IPR013747">
    <property type="entry name" value="ACP_syn_III_C"/>
</dbReference>
<dbReference type="GO" id="GO:0006633">
    <property type="term" value="P:fatty acid biosynthetic process"/>
    <property type="evidence" value="ECO:0007669"/>
    <property type="project" value="InterPro"/>
</dbReference>
<dbReference type="AlphaFoldDB" id="A0A847S7F5"/>
<evidence type="ECO:0000259" key="4">
    <source>
        <dbReference type="Pfam" id="PF08545"/>
    </source>
</evidence>
<keyword evidence="1 5" id="KW-0808">Transferase</keyword>
<protein>
    <submittedName>
        <fullName evidence="5">Beta-ketoacyl-ACP synthase 3</fullName>
        <ecNumber evidence="5">2.3.1.180</ecNumber>
    </submittedName>
</protein>
<dbReference type="GO" id="GO:0004315">
    <property type="term" value="F:3-oxoacyl-[acyl-carrier-protein] synthase activity"/>
    <property type="evidence" value="ECO:0007669"/>
    <property type="project" value="InterPro"/>
</dbReference>
<dbReference type="RefSeq" id="WP_168874941.1">
    <property type="nucleotide sequence ID" value="NZ_JABAIA010000004.1"/>
</dbReference>
<dbReference type="PANTHER" id="PTHR34069:SF2">
    <property type="entry name" value="BETA-KETOACYL-[ACYL-CARRIER-PROTEIN] SYNTHASE III"/>
    <property type="match status" value="1"/>
</dbReference>
<evidence type="ECO:0000256" key="1">
    <source>
        <dbReference type="ARBA" id="ARBA00022679"/>
    </source>
</evidence>
<dbReference type="PANTHER" id="PTHR34069">
    <property type="entry name" value="3-OXOACYL-[ACYL-CARRIER-PROTEIN] SYNTHASE 3"/>
    <property type="match status" value="1"/>
</dbReference>
<organism evidence="5 6">
    <name type="scientific">Chitinophaga varians</name>
    <dbReference type="NCBI Taxonomy" id="2202339"/>
    <lineage>
        <taxon>Bacteria</taxon>
        <taxon>Pseudomonadati</taxon>
        <taxon>Bacteroidota</taxon>
        <taxon>Chitinophagia</taxon>
        <taxon>Chitinophagales</taxon>
        <taxon>Chitinophagaceae</taxon>
        <taxon>Chitinophaga</taxon>
    </lineage>
</organism>
<evidence type="ECO:0000259" key="3">
    <source>
        <dbReference type="Pfam" id="PF08541"/>
    </source>
</evidence>
<dbReference type="InterPro" id="IPR013751">
    <property type="entry name" value="ACP_syn_III_N"/>
</dbReference>
<keyword evidence="6" id="KW-1185">Reference proteome</keyword>
<sequence>MAIIISGAGHCLPVPVIDNKTIVDRINTTEDFILSRTGVVTRRHISGEKGLSALLVPACEQAITHAGIGASDIDMLIVNTLSPDHHDPSEACFIQPQLGLGHVPVLDIRAQCSGLLYGMELARHLLLSGSYKHILVACGEVLSKRMDTSDAGRNLSILLGDGAGALVLSNSSGASGGIVDLIIRADGSRYDLLWTAAPGTAQQRYTDQTATPHFRMNGQPMFKDATQRLCEIALKILNRHHLTIDDIDIVLPHQPNLRILDAVRERLAVPSHKFVTNVERYGNMASASVAVTVSEYIREARPAPGTLALVLTYGSGATWGAMLYRF</sequence>
<gene>
    <name evidence="5" type="ORF">HGH92_32150</name>
</gene>
<dbReference type="EMBL" id="JABAIA010000004">
    <property type="protein sequence ID" value="NLR68998.1"/>
    <property type="molecule type" value="Genomic_DNA"/>
</dbReference>
<dbReference type="Pfam" id="PF08541">
    <property type="entry name" value="ACP_syn_III_C"/>
    <property type="match status" value="1"/>
</dbReference>
<name>A0A847S7F5_9BACT</name>
<accession>A0A847S7F5</accession>
<dbReference type="SUPFAM" id="SSF53901">
    <property type="entry name" value="Thiolase-like"/>
    <property type="match status" value="1"/>
</dbReference>
<dbReference type="InterPro" id="IPR016039">
    <property type="entry name" value="Thiolase-like"/>
</dbReference>
<dbReference type="GO" id="GO:0033818">
    <property type="term" value="F:beta-ketoacyl-acyl-carrier-protein synthase III activity"/>
    <property type="evidence" value="ECO:0007669"/>
    <property type="project" value="UniProtKB-EC"/>
</dbReference>
<dbReference type="Gene3D" id="3.40.47.10">
    <property type="match status" value="2"/>
</dbReference>
<dbReference type="CDD" id="cd00830">
    <property type="entry name" value="KAS_III"/>
    <property type="match status" value="1"/>
</dbReference>